<keyword evidence="20" id="KW-1185">Reference proteome</keyword>
<feature type="domain" description="TonB-dependent receptor plug" evidence="17">
    <location>
        <begin position="61"/>
        <end position="170"/>
    </location>
</feature>
<dbReference type="Pfam" id="PF00593">
    <property type="entry name" value="TonB_dep_Rec_b-barrel"/>
    <property type="match status" value="1"/>
</dbReference>
<organism evidence="18">
    <name type="scientific">Coralloluteibacterium stylophorae</name>
    <dbReference type="NCBI Taxonomy" id="1776034"/>
    <lineage>
        <taxon>Bacteria</taxon>
        <taxon>Pseudomonadati</taxon>
        <taxon>Pseudomonadota</taxon>
        <taxon>Gammaproteobacteria</taxon>
        <taxon>Lysobacterales</taxon>
        <taxon>Lysobacteraceae</taxon>
        <taxon>Coralloluteibacterium</taxon>
    </lineage>
</organism>
<reference evidence="18" key="2">
    <citation type="submission" date="2021-04" db="EMBL/GenBank/DDBJ databases">
        <authorList>
            <person name="Karlyshev A.V."/>
        </authorList>
    </citation>
    <scope>NUCLEOTIDE SEQUENCE</scope>
    <source>
        <strain evidence="18">LMG 29479</strain>
    </source>
</reference>
<comment type="subcellular location">
    <subcellularLocation>
        <location evidence="1 12">Cell outer membrane</location>
        <topology evidence="1 12">Multi-pass membrane protein</topology>
    </subcellularLocation>
</comment>
<protein>
    <submittedName>
        <fullName evidence="18">TonB-dependent receptor</fullName>
    </submittedName>
</protein>
<keyword evidence="3 12" id="KW-1134">Transmembrane beta strand</keyword>
<dbReference type="AlphaFoldDB" id="A0A8J7VWV7"/>
<evidence type="ECO:0000256" key="11">
    <source>
        <dbReference type="ARBA" id="ARBA00023237"/>
    </source>
</evidence>
<keyword evidence="4" id="KW-0410">Iron transport</keyword>
<name>A0A8J7VWV7_9GAMM</name>
<evidence type="ECO:0000259" key="17">
    <source>
        <dbReference type="Pfam" id="PF07715"/>
    </source>
</evidence>
<keyword evidence="2 12" id="KW-0813">Transport</keyword>
<dbReference type="PROSITE" id="PS52016">
    <property type="entry name" value="TONB_DEPENDENT_REC_3"/>
    <property type="match status" value="1"/>
</dbReference>
<evidence type="ECO:0000256" key="4">
    <source>
        <dbReference type="ARBA" id="ARBA00022496"/>
    </source>
</evidence>
<keyword evidence="9 14" id="KW-0798">TonB box</keyword>
<keyword evidence="7" id="KW-0408">Iron</keyword>
<evidence type="ECO:0000256" key="13">
    <source>
        <dbReference type="PROSITE-ProRule" id="PRU10144"/>
    </source>
</evidence>
<evidence type="ECO:0000256" key="3">
    <source>
        <dbReference type="ARBA" id="ARBA00022452"/>
    </source>
</evidence>
<evidence type="ECO:0000256" key="8">
    <source>
        <dbReference type="ARBA" id="ARBA00023065"/>
    </source>
</evidence>
<evidence type="ECO:0000259" key="16">
    <source>
        <dbReference type="Pfam" id="PF00593"/>
    </source>
</evidence>
<dbReference type="InterPro" id="IPR000531">
    <property type="entry name" value="Beta-barrel_TonB"/>
</dbReference>
<evidence type="ECO:0000256" key="15">
    <source>
        <dbReference type="SAM" id="SignalP"/>
    </source>
</evidence>
<keyword evidence="11 12" id="KW-0998">Cell outer membrane</keyword>
<dbReference type="EMBL" id="JAGQFT010000173">
    <property type="protein sequence ID" value="MBR0563756.1"/>
    <property type="molecule type" value="Genomic_DNA"/>
</dbReference>
<dbReference type="RefSeq" id="WP_211927651.1">
    <property type="nucleotide sequence ID" value="NZ_JAGQFT020000006.1"/>
</dbReference>
<keyword evidence="8" id="KW-0406">Ion transport</keyword>
<comment type="similarity">
    <text evidence="12 14">Belongs to the TonB-dependent receptor family.</text>
</comment>
<evidence type="ECO:0000256" key="2">
    <source>
        <dbReference type="ARBA" id="ARBA00022448"/>
    </source>
</evidence>
<evidence type="ECO:0000256" key="12">
    <source>
        <dbReference type="PROSITE-ProRule" id="PRU01360"/>
    </source>
</evidence>
<dbReference type="EMBL" id="JAGQFT020000006">
    <property type="protein sequence ID" value="MBS7457578.1"/>
    <property type="molecule type" value="Genomic_DNA"/>
</dbReference>
<dbReference type="Gene3D" id="2.40.170.20">
    <property type="entry name" value="TonB-dependent receptor, beta-barrel domain"/>
    <property type="match status" value="1"/>
</dbReference>
<dbReference type="PANTHER" id="PTHR32552">
    <property type="entry name" value="FERRICHROME IRON RECEPTOR-RELATED"/>
    <property type="match status" value="1"/>
</dbReference>
<keyword evidence="10 12" id="KW-0472">Membrane</keyword>
<evidence type="ECO:0000256" key="5">
    <source>
        <dbReference type="ARBA" id="ARBA00022692"/>
    </source>
</evidence>
<dbReference type="PROSITE" id="PS01156">
    <property type="entry name" value="TONB_DEPENDENT_REC_2"/>
    <property type="match status" value="1"/>
</dbReference>
<evidence type="ECO:0000256" key="7">
    <source>
        <dbReference type="ARBA" id="ARBA00023004"/>
    </source>
</evidence>
<dbReference type="CDD" id="cd01347">
    <property type="entry name" value="ligand_gated_channel"/>
    <property type="match status" value="1"/>
</dbReference>
<evidence type="ECO:0000256" key="6">
    <source>
        <dbReference type="ARBA" id="ARBA00022729"/>
    </source>
</evidence>
<feature type="short sequence motif" description="TonB C-terminal box" evidence="13">
    <location>
        <begin position="737"/>
        <end position="754"/>
    </location>
</feature>
<evidence type="ECO:0000256" key="10">
    <source>
        <dbReference type="ARBA" id="ARBA00023136"/>
    </source>
</evidence>
<evidence type="ECO:0000313" key="19">
    <source>
        <dbReference type="EMBL" id="MBS7457578.1"/>
    </source>
</evidence>
<evidence type="ECO:0000313" key="18">
    <source>
        <dbReference type="EMBL" id="MBR0563756.1"/>
    </source>
</evidence>
<accession>A0A8J7VWV7</accession>
<gene>
    <name evidence="19" type="ORF">KB893_010570</name>
    <name evidence="18" type="ORF">KB893_14730</name>
</gene>
<dbReference type="Pfam" id="PF07715">
    <property type="entry name" value="Plug"/>
    <property type="match status" value="1"/>
</dbReference>
<evidence type="ECO:0000313" key="20">
    <source>
        <dbReference type="Proteomes" id="UP000675747"/>
    </source>
</evidence>
<comment type="caution">
    <text evidence="18">The sequence shown here is derived from an EMBL/GenBank/DDBJ whole genome shotgun (WGS) entry which is preliminary data.</text>
</comment>
<keyword evidence="18" id="KW-0675">Receptor</keyword>
<sequence length="754" mass="82287">MKRTYLSLAVGLALGASASVSAQSADPADPAQAPIAASTASERATTLDAITVTARRRVESAQDVPVAVSAFDPDDLRDLQASNVDGLQGAVPNLNIVQGRGSSNSVNVFIRGIGQPDALQTFDPGVGMYVDDVYYSRINGALFSLFDIQQVEVLRGPQGTLYGKNSTGGAIKITTRDPAQYSEGAVELTVGDHGRLEQRFYGSTPFTDTISASLAAVNTDNDGYVEDPASGREFNEDDTSAARLKLAVRPSDDFSAVFTVDYTRQDNALTLGRPEADLVQTDLLLGPVVLMPAPQGEWDFEAATSFGPDQGQKLTHKGGAATLSWNLGDWTLKSITGYRRLETQSFIDIDASEYELGDVYVGLNQRQVSQELQAQFDNGDTLQAVYGLYYLNEVVPSEQIAFGDDIFAFAGAPVSFRRTIADHLDTESAAAFAHVTWEFVPSWTLSTGLRYTRETKDYDRTTSTFWGAPFTALDETVAFSAEQTWDAWTPSISLQKAFSEQVMAYVSANRGFKSGGFNGRANNAAEVANAEFEPETVWTYEAGVKMRSANNRLQGNATVFRSDYKDFQARVAGETPSEFPVINAAELTIDGVEFEGVALLGEGTRISGQVSYLDASYDAFDDPRTDPSSPFYNAAVSHEHVPFSPEWSARLAVTQNVYLDDGGILTFGADASYRDDTWLSVDNRDVLRQDAYTVYGLFGGWDSPANTWQVRAGVRNLSDEVYKTDGQEFSNVANIQTAYYAWPRNYYASLRYNF</sequence>
<feature type="chain" id="PRO_5042774301" evidence="15">
    <location>
        <begin position="23"/>
        <end position="754"/>
    </location>
</feature>
<evidence type="ECO:0000256" key="1">
    <source>
        <dbReference type="ARBA" id="ARBA00004571"/>
    </source>
</evidence>
<dbReference type="GO" id="GO:0009279">
    <property type="term" value="C:cell outer membrane"/>
    <property type="evidence" value="ECO:0007669"/>
    <property type="project" value="UniProtKB-SubCell"/>
</dbReference>
<dbReference type="Proteomes" id="UP000675747">
    <property type="component" value="Unassembled WGS sequence"/>
</dbReference>
<reference evidence="19 20" key="1">
    <citation type="journal article" date="2021" name="Microbiol. Resour. Announc.">
        <title>Draft Genome Sequence of Coralloluteibacterium stylophorae LMG 29479T.</title>
        <authorList>
            <person name="Karlyshev A.V."/>
            <person name="Kudryashova E.B."/>
            <person name="Ariskina E.V."/>
            <person name="Conroy A.P."/>
            <person name="Abidueva E.Y."/>
        </authorList>
    </citation>
    <scope>NUCLEOTIDE SEQUENCE [LARGE SCALE GENOMIC DNA]</scope>
    <source>
        <strain evidence="19 20">LMG 29479</strain>
    </source>
</reference>
<evidence type="ECO:0000256" key="14">
    <source>
        <dbReference type="RuleBase" id="RU003357"/>
    </source>
</evidence>
<dbReference type="InterPro" id="IPR036942">
    <property type="entry name" value="Beta-barrel_TonB_sf"/>
</dbReference>
<dbReference type="GO" id="GO:0006826">
    <property type="term" value="P:iron ion transport"/>
    <property type="evidence" value="ECO:0007669"/>
    <property type="project" value="UniProtKB-KW"/>
</dbReference>
<dbReference type="InterPro" id="IPR039426">
    <property type="entry name" value="TonB-dep_rcpt-like"/>
</dbReference>
<dbReference type="InterPro" id="IPR012910">
    <property type="entry name" value="Plug_dom"/>
</dbReference>
<keyword evidence="6 15" id="KW-0732">Signal</keyword>
<proteinExistence type="inferred from homology"/>
<feature type="domain" description="TonB-dependent receptor-like beta-barrel" evidence="16">
    <location>
        <begin position="260"/>
        <end position="717"/>
    </location>
</feature>
<dbReference type="InterPro" id="IPR010917">
    <property type="entry name" value="TonB_rcpt_CS"/>
</dbReference>
<feature type="signal peptide" evidence="15">
    <location>
        <begin position="1"/>
        <end position="22"/>
    </location>
</feature>
<dbReference type="SUPFAM" id="SSF56935">
    <property type="entry name" value="Porins"/>
    <property type="match status" value="1"/>
</dbReference>
<keyword evidence="5 12" id="KW-0812">Transmembrane</keyword>
<dbReference type="PANTHER" id="PTHR32552:SF81">
    <property type="entry name" value="TONB-DEPENDENT OUTER MEMBRANE RECEPTOR"/>
    <property type="match status" value="1"/>
</dbReference>
<evidence type="ECO:0000256" key="9">
    <source>
        <dbReference type="ARBA" id="ARBA00023077"/>
    </source>
</evidence>